<evidence type="ECO:0000313" key="10">
    <source>
        <dbReference type="Proteomes" id="UP001642409"/>
    </source>
</evidence>
<reference evidence="8" key="1">
    <citation type="submission" date="2023-06" db="EMBL/GenBank/DDBJ databases">
        <authorList>
            <person name="Kurt Z."/>
        </authorList>
    </citation>
    <scope>NUCLEOTIDE SEQUENCE</scope>
</reference>
<dbReference type="GO" id="GO:0000709">
    <property type="term" value="P:meiotic joint molecule formation"/>
    <property type="evidence" value="ECO:0007669"/>
    <property type="project" value="TreeGrafter"/>
</dbReference>
<name>A0AA86QBV7_9EUKA</name>
<dbReference type="GO" id="GO:0120231">
    <property type="term" value="C:DNA recombinase auxiliary factor complex"/>
    <property type="evidence" value="ECO:0007669"/>
    <property type="project" value="TreeGrafter"/>
</dbReference>
<proteinExistence type="inferred from homology"/>
<dbReference type="PANTHER" id="PTHR15938">
    <property type="entry name" value="TBP-1 INTERACTING PROTEIN"/>
    <property type="match status" value="1"/>
</dbReference>
<evidence type="ECO:0000256" key="5">
    <source>
        <dbReference type="ARBA" id="ARBA00023254"/>
    </source>
</evidence>
<reference evidence="9 10" key="2">
    <citation type="submission" date="2024-07" db="EMBL/GenBank/DDBJ databases">
        <authorList>
            <person name="Akdeniz Z."/>
        </authorList>
    </citation>
    <scope>NUCLEOTIDE SEQUENCE [LARGE SCALE GENOMIC DNA]</scope>
</reference>
<organism evidence="8">
    <name type="scientific">Hexamita inflata</name>
    <dbReference type="NCBI Taxonomy" id="28002"/>
    <lineage>
        <taxon>Eukaryota</taxon>
        <taxon>Metamonada</taxon>
        <taxon>Diplomonadida</taxon>
        <taxon>Hexamitidae</taxon>
        <taxon>Hexamitinae</taxon>
        <taxon>Hexamita</taxon>
    </lineage>
</organism>
<comment type="caution">
    <text evidence="8">The sequence shown here is derived from an EMBL/GenBank/DDBJ whole genome shotgun (WGS) entry which is preliminary data.</text>
</comment>
<dbReference type="Proteomes" id="UP001642409">
    <property type="component" value="Unassembled WGS sequence"/>
</dbReference>
<feature type="coiled-coil region" evidence="6">
    <location>
        <begin position="76"/>
        <end position="140"/>
    </location>
</feature>
<evidence type="ECO:0000259" key="7">
    <source>
        <dbReference type="Pfam" id="PF07106"/>
    </source>
</evidence>
<dbReference type="GO" id="GO:0003690">
    <property type="term" value="F:double-stranded DNA binding"/>
    <property type="evidence" value="ECO:0007669"/>
    <property type="project" value="TreeGrafter"/>
</dbReference>
<dbReference type="InterPro" id="IPR010776">
    <property type="entry name" value="Hop2_WH_dom"/>
</dbReference>
<sequence>MSCQQEIQQMMQQTNRPQNVQSVINNTGSKYGKTAVEKALNALVDSGKLTFTEVGKMGKLYIWNQSLLKVISNEEQAEITKNIIKLKEQNQTLRNSVATLKEVENQLNSIPTDEQLQKSITSLTKQIESVQQDLKQYENKPQISEKEINEVKTKLKKFLQVWNNRSQTVKEFVSNIAEGMEKKDAEVRDMVGVDAGLPRSEIMKFNQLVK</sequence>
<evidence type="ECO:0000256" key="4">
    <source>
        <dbReference type="ARBA" id="ARBA00023242"/>
    </source>
</evidence>
<accession>A0AA86QBV7</accession>
<dbReference type="PANTHER" id="PTHR15938:SF0">
    <property type="entry name" value="HOMOLOGOUS-PAIRING PROTEIN 2 HOMOLOG"/>
    <property type="match status" value="1"/>
</dbReference>
<dbReference type="GO" id="GO:0120230">
    <property type="term" value="F:recombinase activator activity"/>
    <property type="evidence" value="ECO:0007669"/>
    <property type="project" value="TreeGrafter"/>
</dbReference>
<evidence type="ECO:0000313" key="9">
    <source>
        <dbReference type="EMBL" id="CAL5982189.1"/>
    </source>
</evidence>
<keyword evidence="3" id="KW-0233">DNA recombination</keyword>
<evidence type="ECO:0000256" key="2">
    <source>
        <dbReference type="ARBA" id="ARBA00007922"/>
    </source>
</evidence>
<dbReference type="EMBL" id="CATOUU010000831">
    <property type="protein sequence ID" value="CAI9952203.1"/>
    <property type="molecule type" value="Genomic_DNA"/>
</dbReference>
<keyword evidence="6" id="KW-0175">Coiled coil</keyword>
<evidence type="ECO:0000256" key="3">
    <source>
        <dbReference type="ARBA" id="ARBA00023172"/>
    </source>
</evidence>
<protein>
    <submittedName>
        <fullName evidence="8">Tat binding protein 1(TBP-1)-interacting protein</fullName>
    </submittedName>
    <submittedName>
        <fullName evidence="9">Tat_binding protein 1(TBP-1)-interacting protein</fullName>
    </submittedName>
</protein>
<dbReference type="GO" id="GO:0010774">
    <property type="term" value="P:meiotic strand invasion involved in reciprocal meiotic recombination"/>
    <property type="evidence" value="ECO:0007669"/>
    <property type="project" value="TreeGrafter"/>
</dbReference>
<keyword evidence="4" id="KW-0539">Nucleus</keyword>
<comment type="subcellular location">
    <subcellularLocation>
        <location evidence="1">Nucleus</location>
    </subcellularLocation>
</comment>
<evidence type="ECO:0000256" key="1">
    <source>
        <dbReference type="ARBA" id="ARBA00004123"/>
    </source>
</evidence>
<comment type="similarity">
    <text evidence="2">Belongs to the HOP2 family.</text>
</comment>
<evidence type="ECO:0000256" key="6">
    <source>
        <dbReference type="SAM" id="Coils"/>
    </source>
</evidence>
<gene>
    <name evidence="8" type="ORF">HINF_LOCUS39848</name>
    <name evidence="9" type="ORF">HINF_LOCUS7019</name>
</gene>
<feature type="domain" description="Homologous-pairing protein 2 winged helix" evidence="7">
    <location>
        <begin position="5"/>
        <end position="64"/>
    </location>
</feature>
<keyword evidence="5" id="KW-0469">Meiosis</keyword>
<dbReference type="Pfam" id="PF07106">
    <property type="entry name" value="WHD_TBPIP"/>
    <property type="match status" value="1"/>
</dbReference>
<dbReference type="InterPro" id="IPR036388">
    <property type="entry name" value="WH-like_DNA-bd_sf"/>
</dbReference>
<evidence type="ECO:0000313" key="8">
    <source>
        <dbReference type="EMBL" id="CAI9952203.1"/>
    </source>
</evidence>
<keyword evidence="10" id="KW-1185">Reference proteome</keyword>
<dbReference type="EMBL" id="CAXDID020000014">
    <property type="protein sequence ID" value="CAL5982189.1"/>
    <property type="molecule type" value="Genomic_DNA"/>
</dbReference>
<dbReference type="GO" id="GO:0000794">
    <property type="term" value="C:condensed nuclear chromosome"/>
    <property type="evidence" value="ECO:0007669"/>
    <property type="project" value="TreeGrafter"/>
</dbReference>
<dbReference type="AlphaFoldDB" id="A0AA86QBV7"/>
<dbReference type="Gene3D" id="1.10.10.10">
    <property type="entry name" value="Winged helix-like DNA-binding domain superfamily/Winged helix DNA-binding domain"/>
    <property type="match status" value="1"/>
</dbReference>
<dbReference type="GO" id="GO:0007129">
    <property type="term" value="P:homologous chromosome pairing at meiosis"/>
    <property type="evidence" value="ECO:0007669"/>
    <property type="project" value="TreeGrafter"/>
</dbReference>